<dbReference type="PANTHER" id="PTHR30096">
    <property type="entry name" value="4,5-DOPA DIOXYGENASE EXTRADIOL-LIKE PROTEIN"/>
    <property type="match status" value="1"/>
</dbReference>
<keyword evidence="5 7" id="KW-0560">Oxidoreductase</keyword>
<dbReference type="GO" id="GO:0008198">
    <property type="term" value="F:ferrous iron binding"/>
    <property type="evidence" value="ECO:0007669"/>
    <property type="project" value="InterPro"/>
</dbReference>
<comment type="cofactor">
    <cofactor evidence="1">
        <name>Zn(2+)</name>
        <dbReference type="ChEBI" id="CHEBI:29105"/>
    </cofactor>
</comment>
<evidence type="ECO:0000256" key="1">
    <source>
        <dbReference type="ARBA" id="ARBA00001947"/>
    </source>
</evidence>
<organism evidence="7 8">
    <name type="scientific">Pseudolysobacter antarcticus</name>
    <dbReference type="NCBI Taxonomy" id="2511995"/>
    <lineage>
        <taxon>Bacteria</taxon>
        <taxon>Pseudomonadati</taxon>
        <taxon>Pseudomonadota</taxon>
        <taxon>Gammaproteobacteria</taxon>
        <taxon>Lysobacterales</taxon>
        <taxon>Rhodanobacteraceae</taxon>
        <taxon>Pseudolysobacter</taxon>
    </lineage>
</organism>
<dbReference type="RefSeq" id="WP_129833381.1">
    <property type="nucleotide sequence ID" value="NZ_CP035704.1"/>
</dbReference>
<dbReference type="InterPro" id="IPR014436">
    <property type="entry name" value="Extradiol_dOase_DODA"/>
</dbReference>
<keyword evidence="7" id="KW-0223">Dioxygenase</keyword>
<dbReference type="EMBL" id="CP035704">
    <property type="protein sequence ID" value="QBB70901.1"/>
    <property type="molecule type" value="Genomic_DNA"/>
</dbReference>
<dbReference type="PANTHER" id="PTHR30096:SF0">
    <property type="entry name" value="4,5-DOPA DIOXYGENASE EXTRADIOL-LIKE PROTEIN"/>
    <property type="match status" value="1"/>
</dbReference>
<evidence type="ECO:0000256" key="2">
    <source>
        <dbReference type="ARBA" id="ARBA00007581"/>
    </source>
</evidence>
<keyword evidence="4" id="KW-0862">Zinc</keyword>
<accession>A0A411HK91</accession>
<dbReference type="SUPFAM" id="SSF53213">
    <property type="entry name" value="LigB-like"/>
    <property type="match status" value="1"/>
</dbReference>
<sequence length="265" mass="29220">MTTISTSMPVLFIGHGSPMNAIEDNAFHRSWRELGQQLPRPRAILCISAHWQTPGVFVTGSQQPETIYDFYGFPQALFDVRYPSPGDPALARRITDLLAHEHADVDTTRGLDHGAWSVLCAMYPAADIPVLQLSLDRRKNGAEHYQLAQALMPLRDEGVLIIASGNIVHNLALFRFHDFAPLAWAQRLRELVNAHIAQRSHAVLCDYTALGADAALAINSAEHYLPLLYALGLQRDDDEVGFFNDEVLSAISMTSLLIAKPTVAG</sequence>
<dbReference type="Pfam" id="PF02900">
    <property type="entry name" value="LigB"/>
    <property type="match status" value="1"/>
</dbReference>
<dbReference type="PIRSF" id="PIRSF006157">
    <property type="entry name" value="Doxgns_DODA"/>
    <property type="match status" value="1"/>
</dbReference>
<comment type="similarity">
    <text evidence="2">Belongs to the DODA-type extradiol aromatic ring-opening dioxygenase family.</text>
</comment>
<evidence type="ECO:0000256" key="5">
    <source>
        <dbReference type="ARBA" id="ARBA00023002"/>
    </source>
</evidence>
<keyword evidence="3" id="KW-0479">Metal-binding</keyword>
<evidence type="ECO:0000313" key="8">
    <source>
        <dbReference type="Proteomes" id="UP000291562"/>
    </source>
</evidence>
<proteinExistence type="inferred from homology"/>
<dbReference type="KEGG" id="xbc:ELE36_11370"/>
<keyword evidence="8" id="KW-1185">Reference proteome</keyword>
<dbReference type="GO" id="GO:0050297">
    <property type="term" value="F:stizolobate synthase activity"/>
    <property type="evidence" value="ECO:0007669"/>
    <property type="project" value="UniProtKB-EC"/>
</dbReference>
<reference evidence="7 8" key="1">
    <citation type="submission" date="2019-01" db="EMBL/GenBank/DDBJ databases">
        <title>Pseudolysobacter antarctica gen. nov., sp. nov., isolated from Fildes Peninsula, Antarctica.</title>
        <authorList>
            <person name="Wei Z."/>
            <person name="Peng F."/>
        </authorList>
    </citation>
    <scope>NUCLEOTIDE SEQUENCE [LARGE SCALE GENOMIC DNA]</scope>
    <source>
        <strain evidence="7 8">AQ6-296</strain>
    </source>
</reference>
<feature type="domain" description="Extradiol ring-cleavage dioxygenase class III enzyme subunit B" evidence="6">
    <location>
        <begin position="23"/>
        <end position="239"/>
    </location>
</feature>
<dbReference type="GO" id="GO:0008270">
    <property type="term" value="F:zinc ion binding"/>
    <property type="evidence" value="ECO:0007669"/>
    <property type="project" value="InterPro"/>
</dbReference>
<dbReference type="AlphaFoldDB" id="A0A411HK91"/>
<dbReference type="OrthoDB" id="9790889at2"/>
<dbReference type="Gene3D" id="3.40.830.10">
    <property type="entry name" value="LigB-like"/>
    <property type="match status" value="1"/>
</dbReference>
<dbReference type="NCBIfam" id="NF007914">
    <property type="entry name" value="PRK10628.1"/>
    <property type="match status" value="1"/>
</dbReference>
<evidence type="ECO:0000256" key="4">
    <source>
        <dbReference type="ARBA" id="ARBA00022833"/>
    </source>
</evidence>
<protein>
    <submittedName>
        <fullName evidence="7">4,5-DOPA dioxygenase extradiol</fullName>
        <ecNumber evidence="7">1.13.11.29</ecNumber>
    </submittedName>
</protein>
<evidence type="ECO:0000256" key="3">
    <source>
        <dbReference type="ARBA" id="ARBA00022723"/>
    </source>
</evidence>
<dbReference type="InterPro" id="IPR004183">
    <property type="entry name" value="Xdiol_dOase_suB"/>
</dbReference>
<dbReference type="CDD" id="cd07363">
    <property type="entry name" value="45_DOPA_Dioxygenase"/>
    <property type="match status" value="1"/>
</dbReference>
<evidence type="ECO:0000313" key="7">
    <source>
        <dbReference type="EMBL" id="QBB70901.1"/>
    </source>
</evidence>
<evidence type="ECO:0000259" key="6">
    <source>
        <dbReference type="Pfam" id="PF02900"/>
    </source>
</evidence>
<dbReference type="EC" id="1.13.11.29" evidence="7"/>
<dbReference type="Proteomes" id="UP000291562">
    <property type="component" value="Chromosome"/>
</dbReference>
<gene>
    <name evidence="7" type="primary">ygiD</name>
    <name evidence="7" type="ORF">ELE36_11370</name>
</gene>
<name>A0A411HK91_9GAMM</name>